<sequence>MRPLHINLVAFLAVFVSVTVDAQYPVTYGCVAQILAYSPMNKLNTFVTNLNKDATLAAKKKRANSWVPNNLGSHKFPALDLYATSAKALEAVTGLLDHRNTVGLFWADLQPGLTKVYNASISKKYKNMWAKTDKIHDNAFFDALNEWYAYCHYNSPAGKRTALYNAIQKVTTKYANNTQLNYEVMSSAWYARFTVMMLFGSW</sequence>
<protein>
    <submittedName>
        <fullName evidence="2">SCP domain-containing protein</fullName>
    </submittedName>
</protein>
<keyword evidence="3" id="KW-1185">Reference proteome</keyword>
<reference evidence="2 3" key="1">
    <citation type="journal article" date="1998" name="Science">
        <title>Genome sequence of the nematode C. elegans: a platform for investigating biology.</title>
        <authorList>
            <consortium name="The C. elegans sequencing consortium"/>
            <person name="Sulson J.E."/>
            <person name="Waterston R."/>
        </authorList>
    </citation>
    <scope>NUCLEOTIDE SEQUENCE [LARGE SCALE GENOMIC DNA]</scope>
    <source>
        <strain evidence="2 3">Bristol N2</strain>
    </source>
</reference>
<organism evidence="2 3">
    <name type="scientific">Caenorhabditis elegans</name>
    <dbReference type="NCBI Taxonomy" id="6239"/>
    <lineage>
        <taxon>Eukaryota</taxon>
        <taxon>Metazoa</taxon>
        <taxon>Ecdysozoa</taxon>
        <taxon>Nematoda</taxon>
        <taxon>Chromadorea</taxon>
        <taxon>Rhabditida</taxon>
        <taxon>Rhabditina</taxon>
        <taxon>Rhabditomorpha</taxon>
        <taxon>Rhabditoidea</taxon>
        <taxon>Rhabditidae</taxon>
        <taxon>Peloderinae</taxon>
        <taxon>Caenorhabditis</taxon>
    </lineage>
</organism>
<proteinExistence type="evidence at protein level"/>
<dbReference type="HOGENOM" id="CLU_1349981_0_0_1"/>
<dbReference type="PaxDb" id="6239-Y69A2AR.22"/>
<evidence type="ECO:0007829" key="5">
    <source>
        <dbReference type="PeptideAtlas" id="Q95XI6"/>
    </source>
</evidence>
<dbReference type="UCSC" id="Y69A2AR.22">
    <property type="organism name" value="c. elegans"/>
</dbReference>
<dbReference type="CTD" id="190543"/>
<evidence type="ECO:0000313" key="4">
    <source>
        <dbReference type="WormBase" id="Y69A2AR.22"/>
    </source>
</evidence>
<dbReference type="AlphaFoldDB" id="Q95XI6"/>
<dbReference type="EMBL" id="BX284604">
    <property type="protein sequence ID" value="CCD74126.1"/>
    <property type="molecule type" value="Genomic_DNA"/>
</dbReference>
<keyword evidence="1" id="KW-0732">Signal</keyword>
<evidence type="ECO:0000313" key="2">
    <source>
        <dbReference type="EMBL" id="CCD74126.1"/>
    </source>
</evidence>
<evidence type="ECO:0000256" key="1">
    <source>
        <dbReference type="SAM" id="SignalP"/>
    </source>
</evidence>
<name>Q95XI6_CAEEL</name>
<dbReference type="InParanoid" id="Q95XI6"/>
<dbReference type="PeptideAtlas" id="Q95XI6"/>
<dbReference type="OrthoDB" id="5548448at2759"/>
<feature type="signal peptide" evidence="1">
    <location>
        <begin position="1"/>
        <end position="22"/>
    </location>
</feature>
<dbReference type="Proteomes" id="UP000001940">
    <property type="component" value="Chromosome IV"/>
</dbReference>
<evidence type="ECO:0000313" key="3">
    <source>
        <dbReference type="Proteomes" id="UP000001940"/>
    </source>
</evidence>
<dbReference type="RefSeq" id="NP_500217.2">
    <property type="nucleotide sequence ID" value="NM_067816.6"/>
</dbReference>
<dbReference type="eggNOG" id="ENOG502R9P6">
    <property type="taxonomic scope" value="Eukaryota"/>
</dbReference>
<dbReference type="WormBase" id="Y69A2AR.22">
    <property type="protein sequence ID" value="CE39975"/>
    <property type="gene ID" value="WBGene00022093"/>
</dbReference>
<dbReference type="PhylomeDB" id="Q95XI6"/>
<dbReference type="GeneID" id="190543"/>
<dbReference type="FunCoup" id="Q95XI6">
    <property type="interactions" value="811"/>
</dbReference>
<gene>
    <name evidence="2" type="ORF">CELE_Y69A2AR.22</name>
    <name evidence="2 4" type="ORF">Y69A2AR.22</name>
</gene>
<feature type="chain" id="PRO_5004321709" evidence="1">
    <location>
        <begin position="23"/>
        <end position="202"/>
    </location>
</feature>
<dbReference type="Bgee" id="WBGene00022093">
    <property type="expression patterns" value="Expressed in larva and 2 other cell types or tissues"/>
</dbReference>
<dbReference type="STRING" id="6239.Y69A2AR.22.1"/>
<dbReference type="AGR" id="WB:WBGene00022093"/>
<dbReference type="OMA" id="NMGTHKF"/>
<dbReference type="KEGG" id="cel:CELE_Y69A2AR.22"/>
<accession>Q95XI6</accession>
<keyword evidence="5" id="KW-1267">Proteomics identification</keyword>